<dbReference type="Proteomes" id="UP001566132">
    <property type="component" value="Unassembled WGS sequence"/>
</dbReference>
<organism evidence="1 2">
    <name type="scientific">Hypothenemus hampei</name>
    <name type="common">Coffee berry borer</name>
    <dbReference type="NCBI Taxonomy" id="57062"/>
    <lineage>
        <taxon>Eukaryota</taxon>
        <taxon>Metazoa</taxon>
        <taxon>Ecdysozoa</taxon>
        <taxon>Arthropoda</taxon>
        <taxon>Hexapoda</taxon>
        <taxon>Insecta</taxon>
        <taxon>Pterygota</taxon>
        <taxon>Neoptera</taxon>
        <taxon>Endopterygota</taxon>
        <taxon>Coleoptera</taxon>
        <taxon>Polyphaga</taxon>
        <taxon>Cucujiformia</taxon>
        <taxon>Curculionidae</taxon>
        <taxon>Scolytinae</taxon>
        <taxon>Hypothenemus</taxon>
    </lineage>
</organism>
<protein>
    <recommendedName>
        <fullName evidence="3">F-box domain-containing protein</fullName>
    </recommendedName>
</protein>
<accession>A0ABD1F9C8</accession>
<sequence>MSGRRLLNDPLYACNILPLVFRHLKQKDIHKCARVCQLWHGIVIDYGINTSVRLCRIHKNFKFLIQNLEKFGTRHLSLDNALCCSLDENIEFQASLPQLITLDFKDCCISKINFLIYISPNLENINASFSYPYRRGHSVCAKQKYYLYDNALLQWRYSEVLQCNSSIANFCHLRGTIESVKSLTIKSCSDITEECGELMQSCVNLTKLKLKNVQSWNPTQLLSISNLTTLHLIGFHVPNDFEEILFQCKHLKNLFLVPFCAKTLQTTRDYNTIILKCVHRLANRLTSFIWGFSISYLIIVDGMYENYIWLNGNGQANARLNHIDSIPINLDISSPDPALEVKMVTIQLLEQHLRQQNWSTSVRVCKKDI</sequence>
<keyword evidence="2" id="KW-1185">Reference proteome</keyword>
<name>A0ABD1F9C8_HYPHA</name>
<evidence type="ECO:0008006" key="3">
    <source>
        <dbReference type="Google" id="ProtNLM"/>
    </source>
</evidence>
<dbReference type="EMBL" id="JBDJPC010000002">
    <property type="protein sequence ID" value="KAL1514202.1"/>
    <property type="molecule type" value="Genomic_DNA"/>
</dbReference>
<reference evidence="1 2" key="1">
    <citation type="submission" date="2024-05" db="EMBL/GenBank/DDBJ databases">
        <title>Genetic variation in Jamaican populations of the coffee berry borer (Hypothenemus hampei).</title>
        <authorList>
            <person name="Errbii M."/>
            <person name="Myrie A."/>
        </authorList>
    </citation>
    <scope>NUCLEOTIDE SEQUENCE [LARGE SCALE GENOMIC DNA]</scope>
    <source>
        <strain evidence="1">JA-Hopewell-2020-01-JO</strain>
        <tissue evidence="1">Whole body</tissue>
    </source>
</reference>
<dbReference type="SUPFAM" id="SSF52047">
    <property type="entry name" value="RNI-like"/>
    <property type="match status" value="1"/>
</dbReference>
<dbReference type="Gene3D" id="3.80.10.10">
    <property type="entry name" value="Ribonuclease Inhibitor"/>
    <property type="match status" value="2"/>
</dbReference>
<dbReference type="InterPro" id="IPR032675">
    <property type="entry name" value="LRR_dom_sf"/>
</dbReference>
<evidence type="ECO:0000313" key="2">
    <source>
        <dbReference type="Proteomes" id="UP001566132"/>
    </source>
</evidence>
<evidence type="ECO:0000313" key="1">
    <source>
        <dbReference type="EMBL" id="KAL1514202.1"/>
    </source>
</evidence>
<comment type="caution">
    <text evidence="1">The sequence shown here is derived from an EMBL/GenBank/DDBJ whole genome shotgun (WGS) entry which is preliminary data.</text>
</comment>
<proteinExistence type="predicted"/>
<dbReference type="AlphaFoldDB" id="A0ABD1F9C8"/>
<gene>
    <name evidence="1" type="ORF">ABEB36_003496</name>
</gene>